<keyword evidence="3" id="KW-1185">Reference proteome</keyword>
<protein>
    <submittedName>
        <fullName evidence="2">Mandelamide amidase</fullName>
    </submittedName>
</protein>
<dbReference type="GeneID" id="76214152"/>
<dbReference type="Gene3D" id="3.90.1300.10">
    <property type="entry name" value="Amidase signature (AS) domain"/>
    <property type="match status" value="1"/>
</dbReference>
<dbReference type="AlphaFoldDB" id="A0AAX2DFD5"/>
<evidence type="ECO:0000259" key="1">
    <source>
        <dbReference type="Pfam" id="PF01425"/>
    </source>
</evidence>
<organism evidence="2 3">
    <name type="scientific">Pseudomonas mediterranea</name>
    <dbReference type="NCBI Taxonomy" id="183795"/>
    <lineage>
        <taxon>Bacteria</taxon>
        <taxon>Pseudomonadati</taxon>
        <taxon>Pseudomonadota</taxon>
        <taxon>Gammaproteobacteria</taxon>
        <taxon>Pseudomonadales</taxon>
        <taxon>Pseudomonadaceae</taxon>
        <taxon>Pseudomonas</taxon>
    </lineage>
</organism>
<evidence type="ECO:0000313" key="3">
    <source>
        <dbReference type="Proteomes" id="UP000183772"/>
    </source>
</evidence>
<accession>A0AAX2DFD5</accession>
<dbReference type="PANTHER" id="PTHR11895">
    <property type="entry name" value="TRANSAMIDASE"/>
    <property type="match status" value="1"/>
</dbReference>
<gene>
    <name evidence="2" type="ORF">SAMN05216476_4099</name>
</gene>
<dbReference type="SUPFAM" id="SSF75304">
    <property type="entry name" value="Amidase signature (AS) enzymes"/>
    <property type="match status" value="1"/>
</dbReference>
<feature type="domain" description="Amidase" evidence="1">
    <location>
        <begin position="7"/>
        <end position="427"/>
    </location>
</feature>
<dbReference type="EMBL" id="LT629790">
    <property type="protein sequence ID" value="SDU66313.1"/>
    <property type="molecule type" value="Genomic_DNA"/>
</dbReference>
<reference evidence="2 3" key="1">
    <citation type="submission" date="2016-10" db="EMBL/GenBank/DDBJ databases">
        <authorList>
            <person name="Varghese N."/>
            <person name="Submissions S."/>
        </authorList>
    </citation>
    <scope>NUCLEOTIDE SEQUENCE [LARGE SCALE GENOMIC DNA]</scope>
    <source>
        <strain evidence="2 3">DSM 16733</strain>
    </source>
</reference>
<evidence type="ECO:0000313" key="2">
    <source>
        <dbReference type="EMBL" id="SDU66313.1"/>
    </source>
</evidence>
<dbReference type="InterPro" id="IPR036928">
    <property type="entry name" value="AS_sf"/>
</dbReference>
<sequence length="452" mass="48159">MSNVVTAVEQALKAIEQYIELNAVISYDAVSALGQARTADAEEEHKQKPAHGVTALIKDNIATNGFAFTGGSPVFSNYYPDKESSAVTLLRDAGVVVVGKANLHEVAFGVTSANEHTGFVRNPFDPKRLAGGSSGGSAVAVATGMAQVSLATDTGGSARIPAALCGVFGWRPTTGRYPNDGLMTLSPTRDTLGLIGADVHQIAVLDAVLAGVPSEPLSPPRKLKLGVVRQYFWEGLSEPMAEACESALHKLANAGIELVDIDASEIGRIDAEISFPIAFWETSKTWNDYLERVHGLSLVDFLKTIASKDVRELFEFMTGPEMPSESDYLKALEGLAKIKEAYAGAFACGVDALLMPTTVRDAMYVHERELCELNGESRTTFSTFVRQTSPASLAGVPSISVPAGYLDNGMPFGLMLEAPSLDDRKLLSIALRVHSVCGACVAPDLFQKKVEC</sequence>
<dbReference type="InterPro" id="IPR023631">
    <property type="entry name" value="Amidase_dom"/>
</dbReference>
<dbReference type="InterPro" id="IPR000120">
    <property type="entry name" value="Amidase"/>
</dbReference>
<dbReference type="Proteomes" id="UP000183772">
    <property type="component" value="Chromosome I"/>
</dbReference>
<proteinExistence type="predicted"/>
<dbReference type="Pfam" id="PF01425">
    <property type="entry name" value="Amidase"/>
    <property type="match status" value="1"/>
</dbReference>
<dbReference type="RefSeq" id="WP_081993343.1">
    <property type="nucleotide sequence ID" value="NZ_CAKKMJ010000011.1"/>
</dbReference>
<name>A0AAX2DFD5_9PSED</name>
<dbReference type="PANTHER" id="PTHR11895:SF151">
    <property type="entry name" value="GLUTAMYL-TRNA(GLN) AMIDOTRANSFERASE SUBUNIT A"/>
    <property type="match status" value="1"/>
</dbReference>
<dbReference type="GO" id="GO:0003824">
    <property type="term" value="F:catalytic activity"/>
    <property type="evidence" value="ECO:0007669"/>
    <property type="project" value="InterPro"/>
</dbReference>